<comment type="similarity">
    <text evidence="2">Belongs to the DedA family.</text>
</comment>
<feature type="transmembrane region" description="Helical" evidence="7">
    <location>
        <begin position="426"/>
        <end position="443"/>
    </location>
</feature>
<reference evidence="10 11" key="1">
    <citation type="submission" date="2024-08" db="EMBL/GenBank/DDBJ databases">
        <title>Draft Genome Sequence of Legionella lytica strain DSB2004, Isolated From a Fire Sprinkler System.</title>
        <authorList>
            <person name="Everhart A.D."/>
            <person name="Kidane D.T."/>
            <person name="Farone A.L."/>
            <person name="Farone M.B."/>
        </authorList>
    </citation>
    <scope>NUCLEOTIDE SEQUENCE [LARGE SCALE GENOMIC DNA]</scope>
    <source>
        <strain evidence="10 11">DSB2004</strain>
    </source>
</reference>
<organism evidence="10 11">
    <name type="scientific">Legionella lytica</name>
    <dbReference type="NCBI Taxonomy" id="96232"/>
    <lineage>
        <taxon>Bacteria</taxon>
        <taxon>Pseudomonadati</taxon>
        <taxon>Pseudomonadota</taxon>
        <taxon>Gammaproteobacteria</taxon>
        <taxon>Legionellales</taxon>
        <taxon>Legionellaceae</taxon>
        <taxon>Legionella</taxon>
    </lineage>
</organism>
<protein>
    <submittedName>
        <fullName evidence="10">VTT domain-containing protein</fullName>
    </submittedName>
</protein>
<dbReference type="CDD" id="cd03392">
    <property type="entry name" value="PAP2_like_2"/>
    <property type="match status" value="1"/>
</dbReference>
<dbReference type="InterPro" id="IPR025902">
    <property type="entry name" value="LssY-like-C_dom"/>
</dbReference>
<feature type="transmembrane region" description="Helical" evidence="7">
    <location>
        <begin position="20"/>
        <end position="43"/>
    </location>
</feature>
<dbReference type="SUPFAM" id="SSF48317">
    <property type="entry name" value="Acid phosphatase/Vanadium-dependent haloperoxidase"/>
    <property type="match status" value="1"/>
</dbReference>
<feature type="domain" description="LssY-like C-terminal" evidence="9">
    <location>
        <begin position="507"/>
        <end position="617"/>
    </location>
</feature>
<dbReference type="Pfam" id="PF14067">
    <property type="entry name" value="LssY_C"/>
    <property type="match status" value="1"/>
</dbReference>
<feature type="domain" description="VTT" evidence="8">
    <location>
        <begin position="42"/>
        <end position="165"/>
    </location>
</feature>
<keyword evidence="6 7" id="KW-0472">Membrane</keyword>
<evidence type="ECO:0000256" key="3">
    <source>
        <dbReference type="ARBA" id="ARBA00022475"/>
    </source>
</evidence>
<sequence>MSLFVDYVAPLKDWLQHYPHWALLITFLISLAESLAIIGSIVPGSVTMTAIGMLAGSGAMRIDLTLIAATLGAVAGDSLSYALGYVYSDRLTDIWPFKKYPSWIKYGKDFFETHGGKSVLIGRFVGPLRSIIPVIAGIMHMPQWRFLIANFLSAIGWSLLYVMPGVVIGAASHELSVDSATHLFVIILILLGALWLLSLMIKWLVVKLSNFFKSNLHSFWLNRLKRKSLFSPICRAITPKSEKNHDTTASLVLITLFCLTCFIVFTGLTLQGQWLNTLNTPTHLFIQSFHSLVLAAFFIFCTQLTSPITIACLFIVSCCWFIYSQNYKAIIYSIGLILFSVLSAFIISHFIYTPRPPGLLVLMPGSSYPADHILVASAFYGFILFYINNIYSAFTNTLKTFVFSILALSGFGALYLGDYWLTDVLASYFAGATIGLFCCLLYRRWSIKPMTVNNAVYMILSLLACTLFASMISTYTNFRTLSYNHTPYHKEFVLDEAAWWNQKKPALPIYRLNRIGKRISLFNIEFTGELELLEEHLTQKGWTAHTESFLSNLLTWINSQPTNIKLPLLTQLYENKAPCLSMIYKDSKSNLTLELRIWESNYHLSKSKEPLWIGSLHPRNPINKARNNLGYTPNLINPLDYLTSLQSTFDVRKITLPHEMIKSTTYPTQPHVILIRQKL</sequence>
<dbReference type="RefSeq" id="WP_400186185.1">
    <property type="nucleotide sequence ID" value="NZ_JBGORX010000001.1"/>
</dbReference>
<evidence type="ECO:0000256" key="4">
    <source>
        <dbReference type="ARBA" id="ARBA00022692"/>
    </source>
</evidence>
<dbReference type="Proteomes" id="UP001615550">
    <property type="component" value="Unassembled WGS sequence"/>
</dbReference>
<evidence type="ECO:0000313" key="11">
    <source>
        <dbReference type="Proteomes" id="UP001615550"/>
    </source>
</evidence>
<feature type="transmembrane region" description="Helical" evidence="7">
    <location>
        <begin position="372"/>
        <end position="394"/>
    </location>
</feature>
<evidence type="ECO:0000259" key="8">
    <source>
        <dbReference type="Pfam" id="PF09335"/>
    </source>
</evidence>
<comment type="subcellular location">
    <subcellularLocation>
        <location evidence="1">Cell membrane</location>
        <topology evidence="1">Multi-pass membrane protein</topology>
    </subcellularLocation>
</comment>
<dbReference type="Gene3D" id="1.20.144.10">
    <property type="entry name" value="Phosphatidic acid phosphatase type 2/haloperoxidase"/>
    <property type="match status" value="1"/>
</dbReference>
<dbReference type="PANTHER" id="PTHR30353:SF15">
    <property type="entry name" value="INNER MEMBRANE PROTEIN YABI"/>
    <property type="match status" value="1"/>
</dbReference>
<feature type="transmembrane region" description="Helical" evidence="7">
    <location>
        <begin position="455"/>
        <end position="475"/>
    </location>
</feature>
<dbReference type="PANTHER" id="PTHR30353">
    <property type="entry name" value="INNER MEMBRANE PROTEIN DEDA-RELATED"/>
    <property type="match status" value="1"/>
</dbReference>
<dbReference type="InterPro" id="IPR032816">
    <property type="entry name" value="VTT_dom"/>
</dbReference>
<proteinExistence type="inferred from homology"/>
<gene>
    <name evidence="10" type="ORF">ACD661_02970</name>
</gene>
<feature type="transmembrane region" description="Helical" evidence="7">
    <location>
        <begin position="330"/>
        <end position="352"/>
    </location>
</feature>
<dbReference type="InterPro" id="IPR032818">
    <property type="entry name" value="DedA-like"/>
</dbReference>
<feature type="transmembrane region" description="Helical" evidence="7">
    <location>
        <begin position="401"/>
        <end position="420"/>
    </location>
</feature>
<evidence type="ECO:0000313" key="10">
    <source>
        <dbReference type="EMBL" id="MFJ1267515.1"/>
    </source>
</evidence>
<accession>A0ABW8D491</accession>
<evidence type="ECO:0000259" key="9">
    <source>
        <dbReference type="Pfam" id="PF14067"/>
    </source>
</evidence>
<comment type="caution">
    <text evidence="10">The sequence shown here is derived from an EMBL/GenBank/DDBJ whole genome shotgun (WGS) entry which is preliminary data.</text>
</comment>
<evidence type="ECO:0000256" key="2">
    <source>
        <dbReference type="ARBA" id="ARBA00010792"/>
    </source>
</evidence>
<dbReference type="InterPro" id="IPR036938">
    <property type="entry name" value="PAP2/HPO_sf"/>
</dbReference>
<keyword evidence="5 7" id="KW-1133">Transmembrane helix</keyword>
<feature type="transmembrane region" description="Helical" evidence="7">
    <location>
        <begin position="146"/>
        <end position="171"/>
    </location>
</feature>
<dbReference type="Pfam" id="PF09335">
    <property type="entry name" value="VTT_dom"/>
    <property type="match status" value="1"/>
</dbReference>
<keyword evidence="11" id="KW-1185">Reference proteome</keyword>
<feature type="transmembrane region" description="Helical" evidence="7">
    <location>
        <begin position="183"/>
        <end position="205"/>
    </location>
</feature>
<keyword evidence="3" id="KW-1003">Cell membrane</keyword>
<evidence type="ECO:0000256" key="1">
    <source>
        <dbReference type="ARBA" id="ARBA00004651"/>
    </source>
</evidence>
<evidence type="ECO:0000256" key="6">
    <source>
        <dbReference type="ARBA" id="ARBA00023136"/>
    </source>
</evidence>
<evidence type="ECO:0000256" key="5">
    <source>
        <dbReference type="ARBA" id="ARBA00022989"/>
    </source>
</evidence>
<name>A0ABW8D491_9GAMM</name>
<dbReference type="EMBL" id="JBGORX010000001">
    <property type="protein sequence ID" value="MFJ1267515.1"/>
    <property type="molecule type" value="Genomic_DNA"/>
</dbReference>
<keyword evidence="4 7" id="KW-0812">Transmembrane</keyword>
<feature type="transmembrane region" description="Helical" evidence="7">
    <location>
        <begin position="249"/>
        <end position="270"/>
    </location>
</feature>
<feature type="transmembrane region" description="Helical" evidence="7">
    <location>
        <begin position="290"/>
        <end position="323"/>
    </location>
</feature>
<evidence type="ECO:0000256" key="7">
    <source>
        <dbReference type="SAM" id="Phobius"/>
    </source>
</evidence>